<dbReference type="Gene3D" id="2.60.120.310">
    <property type="entry name" value="Copper type II, ascorbate-dependent monooxygenase, N-terminal domain"/>
    <property type="match status" value="1"/>
</dbReference>
<reference evidence="9 10" key="1">
    <citation type="submission" date="2019-08" db="EMBL/GenBank/DDBJ databases">
        <title>Deep-cultivation of Planctomycetes and their phenomic and genomic characterization uncovers novel biology.</title>
        <authorList>
            <person name="Wiegand S."/>
            <person name="Jogler M."/>
            <person name="Boedeker C."/>
            <person name="Pinto D."/>
            <person name="Vollmers J."/>
            <person name="Rivas-Marin E."/>
            <person name="Kohn T."/>
            <person name="Peeters S.H."/>
            <person name="Heuer A."/>
            <person name="Rast P."/>
            <person name="Oberbeckmann S."/>
            <person name="Bunk B."/>
            <person name="Jeske O."/>
            <person name="Meyerdierks A."/>
            <person name="Storesund J.E."/>
            <person name="Kallscheuer N."/>
            <person name="Luecker S."/>
            <person name="Lage O.M."/>
            <person name="Pohl T."/>
            <person name="Merkel B.J."/>
            <person name="Hornburger P."/>
            <person name="Mueller R.-W."/>
            <person name="Bruemmer F."/>
            <person name="Labrenz M."/>
            <person name="Spormann A.M."/>
            <person name="Op den Camp H."/>
            <person name="Overmann J."/>
            <person name="Amann R."/>
            <person name="Jetten M.S.M."/>
            <person name="Mascher T."/>
            <person name="Medema M.H."/>
            <person name="Devos D.P."/>
            <person name="Kaster A.-K."/>
            <person name="Ovreas L."/>
            <person name="Rohde M."/>
            <person name="Galperin M.Y."/>
            <person name="Jogler C."/>
        </authorList>
    </citation>
    <scope>NUCLEOTIDE SEQUENCE [LARGE SCALE GENOMIC DNA]</scope>
    <source>
        <strain evidence="9 10">OJF2</strain>
    </source>
</reference>
<dbReference type="InterPro" id="IPR000866">
    <property type="entry name" value="AhpC/TSA"/>
</dbReference>
<dbReference type="InterPro" id="IPR013766">
    <property type="entry name" value="Thioredoxin_domain"/>
</dbReference>
<evidence type="ECO:0000313" key="10">
    <source>
        <dbReference type="Proteomes" id="UP000324233"/>
    </source>
</evidence>
<keyword evidence="2 5" id="KW-0479">Metal-binding</keyword>
<dbReference type="InterPro" id="IPR036909">
    <property type="entry name" value="Cyt_c-like_dom_sf"/>
</dbReference>
<gene>
    <name evidence="9" type="ORF">OJF2_16330</name>
</gene>
<evidence type="ECO:0000256" key="6">
    <source>
        <dbReference type="SAM" id="MobiDB-lite"/>
    </source>
</evidence>
<evidence type="ECO:0000256" key="4">
    <source>
        <dbReference type="ARBA" id="ARBA00023157"/>
    </source>
</evidence>
<keyword evidence="4" id="KW-1015">Disulfide bond</keyword>
<dbReference type="PROSITE" id="PS51007">
    <property type="entry name" value="CYTC"/>
    <property type="match status" value="1"/>
</dbReference>
<dbReference type="EMBL" id="CP042997">
    <property type="protein sequence ID" value="QEH33136.1"/>
    <property type="molecule type" value="Genomic_DNA"/>
</dbReference>
<dbReference type="PANTHER" id="PTHR43640">
    <property type="entry name" value="OS07G0260300 PROTEIN"/>
    <property type="match status" value="1"/>
</dbReference>
<keyword evidence="1 5" id="KW-0349">Heme</keyword>
<dbReference type="PROSITE" id="PS51352">
    <property type="entry name" value="THIOREDOXIN_2"/>
    <property type="match status" value="1"/>
</dbReference>
<dbReference type="Gene3D" id="3.40.30.10">
    <property type="entry name" value="Glutaredoxin"/>
    <property type="match status" value="1"/>
</dbReference>
<dbReference type="Pfam" id="PF00578">
    <property type="entry name" value="AhpC-TSA"/>
    <property type="match status" value="1"/>
</dbReference>
<dbReference type="GO" id="GO:0020037">
    <property type="term" value="F:heme binding"/>
    <property type="evidence" value="ECO:0007669"/>
    <property type="project" value="InterPro"/>
</dbReference>
<dbReference type="PANTHER" id="PTHR43640:SF1">
    <property type="entry name" value="THIOREDOXIN-DEPENDENT PEROXIREDOXIN"/>
    <property type="match status" value="1"/>
</dbReference>
<dbReference type="KEGG" id="agv:OJF2_16330"/>
<feature type="domain" description="Cytochrome c" evidence="7">
    <location>
        <begin position="252"/>
        <end position="342"/>
    </location>
</feature>
<dbReference type="InterPro" id="IPR009056">
    <property type="entry name" value="Cyt_c-like_dom"/>
</dbReference>
<keyword evidence="10" id="KW-1185">Reference proteome</keyword>
<sequence>MTWRRDEGASALRLARMAIVVSALAAWPAAMARGAALGGDPGGGSLPIDRGVGQRMGNFTLKDAATGRPVSLFGYAGKKAAVLVFMGTECPLAEVYAPRLKELNASYRSRGVVFLGIDPNAGDSAAAIAEQARKHGLEFPMLKDEGNVVADMAMAERTPEVVVLDGRAKIRYRGAIDDQYGEGTRKPEPSRRYLVDALDAMLAGKEVAVAASPVAGCLIDRVEPRPAKADRPRVRPAAPEILSGIREAAGEKSPDVGQVTFAAAGRIIRDKCQSCHRPGQVGPFPLEGYDDAKKHAAMIGEVVDNRRMPPWHADPRHGRFSNDRSLTPRERATLLAWVGQGARLGDPKEAPPPRAFPEGWSIGRPDAVLEMPEDYLVPAQGVLDYVRIRVPANFREDRWVQAAEAQPGDRAVVHHIIAYVVPPKGKDAKESRGDHEHLVAYAPGDLPSVYAPGTAKRIPAGSDFLFEIHYTPNGKARRDRSRVGLIFAKEPVTREARTIGIAEMNFLIPPGKDDVPVSSSLTLDRDARLLSFMPHMHLRGKDFRYTVTRPGRAPEVVLSVPAYDFGWQSVYTLAAPMELPAGTRIDCLAHYDNSVGNPSNPDPGKLVRWGDQTTDEMMIGYIDVDFPRGQSSGPGDGPREARAGGRAGVGRTLGALLRNREARNARPGGTKPSP</sequence>
<dbReference type="Gene3D" id="2.60.120.230">
    <property type="match status" value="1"/>
</dbReference>
<dbReference type="Proteomes" id="UP000324233">
    <property type="component" value="Chromosome"/>
</dbReference>
<evidence type="ECO:0000313" key="9">
    <source>
        <dbReference type="EMBL" id="QEH33136.1"/>
    </source>
</evidence>
<feature type="region of interest" description="Disordered" evidence="6">
    <location>
        <begin position="625"/>
        <end position="674"/>
    </location>
</feature>
<accession>A0A5B9VXN2</accession>
<dbReference type="InterPro" id="IPR036249">
    <property type="entry name" value="Thioredoxin-like_sf"/>
</dbReference>
<dbReference type="GO" id="GO:0016715">
    <property type="term" value="F:oxidoreductase activity, acting on paired donors, with incorporation or reduction of molecular oxygen, reduced ascorbate as one donor, and incorporation of one atom of oxygen"/>
    <property type="evidence" value="ECO:0007669"/>
    <property type="project" value="InterPro"/>
</dbReference>
<dbReference type="InterPro" id="IPR036939">
    <property type="entry name" value="Cu2_ascorb_mOase_N_sf"/>
</dbReference>
<feature type="domain" description="Thioredoxin" evidence="8">
    <location>
        <begin position="50"/>
        <end position="203"/>
    </location>
</feature>
<dbReference type="SUPFAM" id="SSF52833">
    <property type="entry name" value="Thioredoxin-like"/>
    <property type="match status" value="1"/>
</dbReference>
<evidence type="ECO:0000259" key="7">
    <source>
        <dbReference type="PROSITE" id="PS51007"/>
    </source>
</evidence>
<keyword evidence="3 5" id="KW-0408">Iron</keyword>
<dbReference type="InterPro" id="IPR014784">
    <property type="entry name" value="Cu2_ascorb_mOase-like_C"/>
</dbReference>
<dbReference type="SUPFAM" id="SSF46626">
    <property type="entry name" value="Cytochrome c"/>
    <property type="match status" value="1"/>
</dbReference>
<organism evidence="9 10">
    <name type="scientific">Aquisphaera giovannonii</name>
    <dbReference type="NCBI Taxonomy" id="406548"/>
    <lineage>
        <taxon>Bacteria</taxon>
        <taxon>Pseudomonadati</taxon>
        <taxon>Planctomycetota</taxon>
        <taxon>Planctomycetia</taxon>
        <taxon>Isosphaerales</taxon>
        <taxon>Isosphaeraceae</taxon>
        <taxon>Aquisphaera</taxon>
    </lineage>
</organism>
<dbReference type="RefSeq" id="WP_246196438.1">
    <property type="nucleotide sequence ID" value="NZ_CP042997.1"/>
</dbReference>
<dbReference type="GO" id="GO:0016209">
    <property type="term" value="F:antioxidant activity"/>
    <property type="evidence" value="ECO:0007669"/>
    <property type="project" value="InterPro"/>
</dbReference>
<dbReference type="GO" id="GO:0005507">
    <property type="term" value="F:copper ion binding"/>
    <property type="evidence" value="ECO:0007669"/>
    <property type="project" value="InterPro"/>
</dbReference>
<dbReference type="InterPro" id="IPR008977">
    <property type="entry name" value="PHM/PNGase_F_dom_sf"/>
</dbReference>
<dbReference type="InterPro" id="IPR047262">
    <property type="entry name" value="PRX-like1"/>
</dbReference>
<evidence type="ECO:0000259" key="8">
    <source>
        <dbReference type="PROSITE" id="PS51352"/>
    </source>
</evidence>
<evidence type="ECO:0000256" key="2">
    <source>
        <dbReference type="ARBA" id="ARBA00022723"/>
    </source>
</evidence>
<evidence type="ECO:0000256" key="1">
    <source>
        <dbReference type="ARBA" id="ARBA00022617"/>
    </source>
</evidence>
<dbReference type="AlphaFoldDB" id="A0A5B9VXN2"/>
<name>A0A5B9VXN2_9BACT</name>
<evidence type="ECO:0000256" key="3">
    <source>
        <dbReference type="ARBA" id="ARBA00023004"/>
    </source>
</evidence>
<dbReference type="SUPFAM" id="SSF49742">
    <property type="entry name" value="PHM/PNGase F"/>
    <property type="match status" value="2"/>
</dbReference>
<protein>
    <submittedName>
        <fullName evidence="9">Thiol-disulfide oxidoreductase</fullName>
    </submittedName>
</protein>
<dbReference type="GO" id="GO:0009055">
    <property type="term" value="F:electron transfer activity"/>
    <property type="evidence" value="ECO:0007669"/>
    <property type="project" value="InterPro"/>
</dbReference>
<proteinExistence type="predicted"/>
<evidence type="ECO:0000256" key="5">
    <source>
        <dbReference type="PROSITE-ProRule" id="PRU00433"/>
    </source>
</evidence>